<dbReference type="InterPro" id="IPR011047">
    <property type="entry name" value="Quinoprotein_ADH-like_sf"/>
</dbReference>
<reference evidence="5 6" key="1">
    <citation type="submission" date="2016-05" db="EMBL/GenBank/DDBJ databases">
        <title>Genome sequencing reveals origins of a unique bacterial endosymbiosis in the earliest lineages of terrestrial Fungi.</title>
        <authorList>
            <consortium name="DOE Joint Genome Institute"/>
            <person name="Uehling J."/>
            <person name="Gryganskyi A."/>
            <person name="Hameed K."/>
            <person name="Tschaplinski T."/>
            <person name="Misztal P."/>
            <person name="Wu S."/>
            <person name="Desiro A."/>
            <person name="Vande Pol N."/>
            <person name="Du Z.-Y."/>
            <person name="Zienkiewicz A."/>
            <person name="Zienkiewicz K."/>
            <person name="Morin E."/>
            <person name="Tisserant E."/>
            <person name="Splivallo R."/>
            <person name="Hainaut M."/>
            <person name="Henrissat B."/>
            <person name="Ohm R."/>
            <person name="Kuo A."/>
            <person name="Yan J."/>
            <person name="Lipzen A."/>
            <person name="Nolan M."/>
            <person name="Labutti K."/>
            <person name="Barry K."/>
            <person name="Goldstein A."/>
            <person name="Labbe J."/>
            <person name="Schadt C."/>
            <person name="Tuskan G."/>
            <person name="Grigoriev I."/>
            <person name="Martin F."/>
            <person name="Vilgalys R."/>
            <person name="Bonito G."/>
        </authorList>
    </citation>
    <scope>NUCLEOTIDE SEQUENCE [LARGE SCALE GENOMIC DNA]</scope>
    <source>
        <strain evidence="5 6">AG-77</strain>
    </source>
</reference>
<feature type="repeat" description="WD" evidence="3">
    <location>
        <begin position="316"/>
        <end position="350"/>
    </location>
</feature>
<name>A0A197KE31_9FUNG</name>
<organism evidence="5 6">
    <name type="scientific">Linnemannia elongata AG-77</name>
    <dbReference type="NCBI Taxonomy" id="1314771"/>
    <lineage>
        <taxon>Eukaryota</taxon>
        <taxon>Fungi</taxon>
        <taxon>Fungi incertae sedis</taxon>
        <taxon>Mucoromycota</taxon>
        <taxon>Mortierellomycotina</taxon>
        <taxon>Mortierellomycetes</taxon>
        <taxon>Mortierellales</taxon>
        <taxon>Mortierellaceae</taxon>
        <taxon>Linnemannia</taxon>
    </lineage>
</organism>
<evidence type="ECO:0000256" key="3">
    <source>
        <dbReference type="PROSITE-ProRule" id="PRU00221"/>
    </source>
</evidence>
<evidence type="ECO:0000256" key="4">
    <source>
        <dbReference type="SAM" id="MobiDB-lite"/>
    </source>
</evidence>
<dbReference type="AlphaFoldDB" id="A0A197KE31"/>
<keyword evidence="1 3" id="KW-0853">WD repeat</keyword>
<dbReference type="Pfam" id="PF00400">
    <property type="entry name" value="WD40"/>
    <property type="match status" value="4"/>
</dbReference>
<proteinExistence type="predicted"/>
<dbReference type="Proteomes" id="UP000078512">
    <property type="component" value="Unassembled WGS sequence"/>
</dbReference>
<evidence type="ECO:0000256" key="1">
    <source>
        <dbReference type="ARBA" id="ARBA00022574"/>
    </source>
</evidence>
<dbReference type="PROSITE" id="PS50082">
    <property type="entry name" value="WD_REPEATS_2"/>
    <property type="match status" value="3"/>
</dbReference>
<dbReference type="OrthoDB" id="47802at2759"/>
<dbReference type="PRINTS" id="PR00320">
    <property type="entry name" value="GPROTEINBRPT"/>
</dbReference>
<dbReference type="Gene3D" id="2.130.10.10">
    <property type="entry name" value="YVTN repeat-like/Quinoprotein amine dehydrogenase"/>
    <property type="match status" value="2"/>
</dbReference>
<dbReference type="InterPro" id="IPR015943">
    <property type="entry name" value="WD40/YVTN_repeat-like_dom_sf"/>
</dbReference>
<gene>
    <name evidence="5" type="ORF">K457DRAFT_1902020</name>
</gene>
<dbReference type="PANTHER" id="PTHR44129">
    <property type="entry name" value="WD REPEAT-CONTAINING PROTEIN POP1"/>
    <property type="match status" value="1"/>
</dbReference>
<dbReference type="PROSITE" id="PS00678">
    <property type="entry name" value="WD_REPEATS_1"/>
    <property type="match status" value="1"/>
</dbReference>
<keyword evidence="6" id="KW-1185">Reference proteome</keyword>
<feature type="compositionally biased region" description="Acidic residues" evidence="4">
    <location>
        <begin position="126"/>
        <end position="156"/>
    </location>
</feature>
<dbReference type="InterPro" id="IPR050349">
    <property type="entry name" value="WD_LIS1/nudF_dynein_reg"/>
</dbReference>
<keyword evidence="2" id="KW-0677">Repeat</keyword>
<evidence type="ECO:0000313" key="6">
    <source>
        <dbReference type="Proteomes" id="UP000078512"/>
    </source>
</evidence>
<evidence type="ECO:0000313" key="5">
    <source>
        <dbReference type="EMBL" id="OAQ35765.1"/>
    </source>
</evidence>
<dbReference type="InterPro" id="IPR019775">
    <property type="entry name" value="WD40_repeat_CS"/>
</dbReference>
<dbReference type="PROSITE" id="PS50294">
    <property type="entry name" value="WD_REPEATS_REGION"/>
    <property type="match status" value="1"/>
</dbReference>
<feature type="region of interest" description="Disordered" evidence="4">
    <location>
        <begin position="118"/>
        <end position="188"/>
    </location>
</feature>
<dbReference type="EMBL" id="KV442013">
    <property type="protein sequence ID" value="OAQ35765.1"/>
    <property type="molecule type" value="Genomic_DNA"/>
</dbReference>
<evidence type="ECO:0000256" key="2">
    <source>
        <dbReference type="ARBA" id="ARBA00022737"/>
    </source>
</evidence>
<sequence>MSVAYQAGGESIFSASLDKTVRQWDALTGVLKSTHVLTGVLTEMIRVHVLSSDLQQTAYCFMRNETILLLNFRTGIVDLILEGHTEAVRRVTHSSCGRWIASAGLDRSVRLWDLHNGGQGHVLSETDTESDAALDDEEPDAESDVDEPDAESEDDGPGAKFENDEPDAESEGDEPDAESEEDEPSPMALTFTSTGLRLAVGFDDGTVNIYDTQSKELLTTTTTENKGVSALAYSPSDQELAIGCFDGVAVFWDPELEESGNTLNFGTAAVHCIAYSPWKDWLTFGGEDIGVQLCQRRQLQSEPSDMEASWCVVYVIEGFLGYIRDIAWNPTVRNEFVTGCKDRSVRVWRILETHDGGDGSVSVELVWGSNTGVLGATGMRLDGVVGLDADSRRLLKQRGAVGDFLASEKDDADVGSDGVLEVAGEAE</sequence>
<feature type="repeat" description="WD" evidence="3">
    <location>
        <begin position="81"/>
        <end position="122"/>
    </location>
</feature>
<dbReference type="SMART" id="SM00320">
    <property type="entry name" value="WD40"/>
    <property type="match status" value="5"/>
</dbReference>
<dbReference type="STRING" id="1314771.A0A197KE31"/>
<accession>A0A197KE31</accession>
<feature type="repeat" description="WD" evidence="3">
    <location>
        <begin position="1"/>
        <end position="34"/>
    </location>
</feature>
<dbReference type="InterPro" id="IPR020472">
    <property type="entry name" value="WD40_PAC1"/>
</dbReference>
<dbReference type="SUPFAM" id="SSF50998">
    <property type="entry name" value="Quinoprotein alcohol dehydrogenase-like"/>
    <property type="match status" value="1"/>
</dbReference>
<protein>
    <submittedName>
        <fullName evidence="5">WD40 repeat-like protein</fullName>
    </submittedName>
</protein>
<dbReference type="InterPro" id="IPR001680">
    <property type="entry name" value="WD40_rpt"/>
</dbReference>
<feature type="compositionally biased region" description="Acidic residues" evidence="4">
    <location>
        <begin position="164"/>
        <end position="184"/>
    </location>
</feature>